<dbReference type="AlphaFoldDB" id="A0A9Q5HRV3"/>
<gene>
    <name evidence="2" type="ORF">A7U60_g8055</name>
</gene>
<dbReference type="EMBL" id="LNZH02000213">
    <property type="protein sequence ID" value="OCB84835.1"/>
    <property type="molecule type" value="Genomic_DNA"/>
</dbReference>
<protein>
    <submittedName>
        <fullName evidence="2">Uncharacterized protein</fullName>
    </submittedName>
</protein>
<feature type="compositionally biased region" description="Polar residues" evidence="1">
    <location>
        <begin position="60"/>
        <end position="84"/>
    </location>
</feature>
<dbReference type="Pfam" id="PF05032">
    <property type="entry name" value="Spo12"/>
    <property type="match status" value="1"/>
</dbReference>
<comment type="caution">
    <text evidence="2">The sequence shown here is derived from an EMBL/GenBank/DDBJ whole genome shotgun (WGS) entry which is preliminary data.</text>
</comment>
<dbReference type="Proteomes" id="UP000757232">
    <property type="component" value="Unassembled WGS sequence"/>
</dbReference>
<sequence>MSAVSTPTDSPIHAEPLHHPERAAKVVVPQAPLGNATNGRTVNQQPGMGAKALLAKTMAKSRNCSNPKFISPTDSFQTPVSSKINAAKKKRFNKGGQPPQGGLFQQVVTEDSKESGSDEEVSESEDKKGDNATMEDPENPF</sequence>
<feature type="region of interest" description="Disordered" evidence="1">
    <location>
        <begin position="1"/>
        <end position="20"/>
    </location>
</feature>
<feature type="compositionally biased region" description="Low complexity" evidence="1">
    <location>
        <begin position="95"/>
        <end position="106"/>
    </location>
</feature>
<dbReference type="OrthoDB" id="5578329at2759"/>
<reference evidence="2" key="1">
    <citation type="submission" date="2016-06" db="EMBL/GenBank/DDBJ databases">
        <title>Draft Genome sequence of the fungus Inonotus baumii.</title>
        <authorList>
            <person name="Zhu H."/>
            <person name="Lin W."/>
        </authorList>
    </citation>
    <scope>NUCLEOTIDE SEQUENCE</scope>
    <source>
        <strain evidence="2">821</strain>
    </source>
</reference>
<dbReference type="InterPro" id="IPR007727">
    <property type="entry name" value="Spo12"/>
</dbReference>
<feature type="region of interest" description="Disordered" evidence="1">
    <location>
        <begin position="59"/>
        <end position="141"/>
    </location>
</feature>
<proteinExistence type="predicted"/>
<organism evidence="2 3">
    <name type="scientific">Sanghuangporus baumii</name>
    <name type="common">Phellinus baumii</name>
    <dbReference type="NCBI Taxonomy" id="108892"/>
    <lineage>
        <taxon>Eukaryota</taxon>
        <taxon>Fungi</taxon>
        <taxon>Dikarya</taxon>
        <taxon>Basidiomycota</taxon>
        <taxon>Agaricomycotina</taxon>
        <taxon>Agaricomycetes</taxon>
        <taxon>Hymenochaetales</taxon>
        <taxon>Hymenochaetaceae</taxon>
        <taxon>Sanghuangporus</taxon>
    </lineage>
</organism>
<accession>A0A9Q5HRV3</accession>
<evidence type="ECO:0000313" key="3">
    <source>
        <dbReference type="Proteomes" id="UP000757232"/>
    </source>
</evidence>
<keyword evidence="3" id="KW-1185">Reference proteome</keyword>
<name>A0A9Q5HRV3_SANBA</name>
<evidence type="ECO:0000256" key="1">
    <source>
        <dbReference type="SAM" id="MobiDB-lite"/>
    </source>
</evidence>
<evidence type="ECO:0000313" key="2">
    <source>
        <dbReference type="EMBL" id="OCB84835.1"/>
    </source>
</evidence>